<dbReference type="PANTHER" id="PTHR10426:SF88">
    <property type="entry name" value="ADIPOCYTE PLASMA MEMBRANE-ASSOCIATED PROTEIN HEMOMUCIN-RELATED"/>
    <property type="match status" value="1"/>
</dbReference>
<organism evidence="5">
    <name type="scientific">Dendroctonus ponderosae</name>
    <name type="common">Mountain pine beetle</name>
    <dbReference type="NCBI Taxonomy" id="77166"/>
    <lineage>
        <taxon>Eukaryota</taxon>
        <taxon>Metazoa</taxon>
        <taxon>Ecdysozoa</taxon>
        <taxon>Arthropoda</taxon>
        <taxon>Hexapoda</taxon>
        <taxon>Insecta</taxon>
        <taxon>Pterygota</taxon>
        <taxon>Neoptera</taxon>
        <taxon>Endopterygota</taxon>
        <taxon>Coleoptera</taxon>
        <taxon>Polyphaga</taxon>
        <taxon>Cucujiformia</taxon>
        <taxon>Curculionidae</taxon>
        <taxon>Scolytinae</taxon>
        <taxon>Dendroctonus</taxon>
    </lineage>
</organism>
<dbReference type="Pfam" id="PF20067">
    <property type="entry name" value="SSL_N"/>
    <property type="match status" value="1"/>
</dbReference>
<dbReference type="OrthoDB" id="5307922at2759"/>
<dbReference type="EMBL" id="KB740694">
    <property type="protein sequence ID" value="ENN79465.1"/>
    <property type="molecule type" value="Genomic_DNA"/>
</dbReference>
<feature type="compositionally biased region" description="Low complexity" evidence="4">
    <location>
        <begin position="594"/>
        <end position="615"/>
    </location>
</feature>
<comment type="similarity">
    <text evidence="1">Belongs to the strictosidine synthase family.</text>
</comment>
<dbReference type="InterPro" id="IPR018119">
    <property type="entry name" value="Strictosidine_synth_cons-reg"/>
</dbReference>
<evidence type="ECO:0000256" key="1">
    <source>
        <dbReference type="ARBA" id="ARBA00009191"/>
    </source>
</evidence>
<dbReference type="GO" id="GO:0012505">
    <property type="term" value="C:endomembrane system"/>
    <property type="evidence" value="ECO:0007669"/>
    <property type="project" value="TreeGrafter"/>
</dbReference>
<reference evidence="5" key="1">
    <citation type="journal article" date="2013" name="Genome Biol.">
        <title>Draft genome of the mountain pine beetle, Dendroctonus ponderosae Hopkins, a major forest pest.</title>
        <authorList>
            <person name="Keeling C.I."/>
            <person name="Yuen M.M."/>
            <person name="Liao N.Y."/>
            <person name="Docking T.R."/>
            <person name="Chan S.K."/>
            <person name="Taylor G.A."/>
            <person name="Palmquist D.L."/>
            <person name="Jackman S.D."/>
            <person name="Nguyen A."/>
            <person name="Li M."/>
            <person name="Henderson H."/>
            <person name="Janes J.K."/>
            <person name="Zhao Y."/>
            <person name="Pandoh P."/>
            <person name="Moore R."/>
            <person name="Sperling F.A."/>
            <person name="Huber D.P."/>
            <person name="Birol I."/>
            <person name="Jones S.J."/>
            <person name="Bohlmann J."/>
        </authorList>
    </citation>
    <scope>NUCLEOTIDE SEQUENCE</scope>
</reference>
<feature type="compositionally biased region" description="Pro residues" evidence="4">
    <location>
        <begin position="506"/>
        <end position="516"/>
    </location>
</feature>
<evidence type="ECO:0000256" key="2">
    <source>
        <dbReference type="ARBA" id="ARBA00022553"/>
    </source>
</evidence>
<gene>
    <name evidence="5" type="ORF">YQE_04109</name>
</gene>
<sequence length="615" mass="67416">MGVAGIFKFILRRVFELFVVAALLVLIPNLPPYAQFSQPYSVSPAQPFTGKLSLNDRLDAVEIWHKGDFVGPEAFADLDNSLYTSLYNGDIVKLTGEHITPVVKFGKPCKGSYEERICGRPLGLQFDQKDQLYAIDAYYGIFRVNVQSGSGKPGQRNGGFYGGMSILGKKERLVGPQVEIEGRRPKIFNSLAVAKNGDVFWTDSSTDFTLDDGLFTLLADPTGRLIHYNAKTKENRVLLDNLLFANGVALSEDETFAIVAETGRSRIHRVYINGPKTGSSIFLDGLPGLPDNLKSDGMGGFLVPLVLGRDADYPVLIQSIGPFPKLRKAAARFMGISQYVLRKIDQYYPNDVCLNAVHTIGHFSSTPKLLATSRVTLLRVNRDGQITDSVHNLNGKIESISEMHVLGDTLYLGSPFNDYIGRIPLAKLGWEDLKKEKRPKRSPTVESAKPTTTTTKPTTTTPKPTTTTTPKHTTTTPKPTTTTPKPTTTTPKATTAAPTTKKPATTTPPPTKPPTTPTTKQTPPQVKQQTQTPPPVKQQAKQPTQTPPVKQETKTPPPVKQQTQAPPPVKQQAQTPPPVKQQTQTPPPEKQQQRKQAAPVKEQPKAAPQKQKVEL</sequence>
<dbReference type="OMA" id="RVRIMNF"/>
<dbReference type="Gene3D" id="2.120.10.30">
    <property type="entry name" value="TolB, C-terminal domain"/>
    <property type="match status" value="1"/>
</dbReference>
<dbReference type="SUPFAM" id="SSF63829">
    <property type="entry name" value="Calcium-dependent phosphotriesterase"/>
    <property type="match status" value="1"/>
</dbReference>
<dbReference type="PANTHER" id="PTHR10426">
    <property type="entry name" value="STRICTOSIDINE SYNTHASE-RELATED"/>
    <property type="match status" value="1"/>
</dbReference>
<dbReference type="AlphaFoldDB" id="N6UCS0"/>
<feature type="compositionally biased region" description="Pro residues" evidence="4">
    <location>
        <begin position="555"/>
        <end position="589"/>
    </location>
</feature>
<feature type="compositionally biased region" description="Low complexity" evidence="4">
    <location>
        <begin position="448"/>
        <end position="505"/>
    </location>
</feature>
<dbReference type="InterPro" id="IPR011042">
    <property type="entry name" value="6-blade_b-propeller_TolB-like"/>
</dbReference>
<keyword evidence="3" id="KW-0325">Glycoprotein</keyword>
<evidence type="ECO:0000313" key="5">
    <source>
        <dbReference type="EMBL" id="ENN79465.1"/>
    </source>
</evidence>
<keyword evidence="2" id="KW-0597">Phosphoprotein</keyword>
<evidence type="ECO:0000256" key="4">
    <source>
        <dbReference type="SAM" id="MobiDB-lite"/>
    </source>
</evidence>
<dbReference type="PRINTS" id="PR01217">
    <property type="entry name" value="PRICHEXTENSN"/>
</dbReference>
<dbReference type="HOGENOM" id="CLU_023267_1_0_1"/>
<dbReference type="GO" id="GO:0016787">
    <property type="term" value="F:hydrolase activity"/>
    <property type="evidence" value="ECO:0007669"/>
    <property type="project" value="TreeGrafter"/>
</dbReference>
<evidence type="ECO:0000256" key="3">
    <source>
        <dbReference type="ARBA" id="ARBA00023180"/>
    </source>
</evidence>
<feature type="region of interest" description="Disordered" evidence="4">
    <location>
        <begin position="434"/>
        <end position="615"/>
    </location>
</feature>
<feature type="compositionally biased region" description="Low complexity" evidence="4">
    <location>
        <begin position="517"/>
        <end position="550"/>
    </location>
</feature>
<dbReference type="Pfam" id="PF03088">
    <property type="entry name" value="Str_synth"/>
    <property type="match status" value="1"/>
</dbReference>
<proteinExistence type="inferred from homology"/>
<name>N6UCS0_DENPD</name>
<feature type="non-terminal residue" evidence="5">
    <location>
        <position position="1"/>
    </location>
</feature>
<protein>
    <submittedName>
        <fullName evidence="5">Uncharacterized protein</fullName>
    </submittedName>
</protein>
<accession>N6UCS0</accession>